<sequence length="120" mass="13304">MKSVRNTLFSNSETFGGLVENSLPDMPEIPICSFSGKPADYYIGLSGPGHHDEIRLLGPICSKFVETAIVNVLGQGVDNIQWPVILDLKKNIYYHSHDAHLKGHSAIMGWKNRIISKAKE</sequence>
<dbReference type="EMBL" id="FQUX01000002">
    <property type="protein sequence ID" value="SHF00663.1"/>
    <property type="molecule type" value="Genomic_DNA"/>
</dbReference>
<evidence type="ECO:0000313" key="1">
    <source>
        <dbReference type="EMBL" id="SHF00663.1"/>
    </source>
</evidence>
<organism evidence="1 2">
    <name type="scientific">Arenibacter palladensis</name>
    <dbReference type="NCBI Taxonomy" id="237373"/>
    <lineage>
        <taxon>Bacteria</taxon>
        <taxon>Pseudomonadati</taxon>
        <taxon>Bacteroidota</taxon>
        <taxon>Flavobacteriia</taxon>
        <taxon>Flavobacteriales</taxon>
        <taxon>Flavobacteriaceae</taxon>
        <taxon>Arenibacter</taxon>
    </lineage>
</organism>
<dbReference type="AlphaFoldDB" id="A0A1M4Y515"/>
<gene>
    <name evidence="1" type="ORF">SAMN03080594_102313</name>
</gene>
<reference evidence="2" key="1">
    <citation type="submission" date="2016-11" db="EMBL/GenBank/DDBJ databases">
        <authorList>
            <person name="Varghese N."/>
            <person name="Submissions S."/>
        </authorList>
    </citation>
    <scope>NUCLEOTIDE SEQUENCE [LARGE SCALE GENOMIC DNA]</scope>
    <source>
        <strain evidence="2">DSM 17539</strain>
    </source>
</reference>
<accession>A0A1M4Y515</accession>
<protein>
    <submittedName>
        <fullName evidence="1">Uncharacterized protein</fullName>
    </submittedName>
</protein>
<name>A0A1M4Y515_9FLAO</name>
<evidence type="ECO:0000313" key="2">
    <source>
        <dbReference type="Proteomes" id="UP000184406"/>
    </source>
</evidence>
<keyword evidence="2" id="KW-1185">Reference proteome</keyword>
<proteinExistence type="predicted"/>
<dbReference type="OrthoDB" id="1436444at2"/>
<dbReference type="Proteomes" id="UP000184406">
    <property type="component" value="Unassembled WGS sequence"/>
</dbReference>
<dbReference type="RefSeq" id="WP_072861158.1">
    <property type="nucleotide sequence ID" value="NZ_FQUX01000002.1"/>
</dbReference>